<evidence type="ECO:0000256" key="3">
    <source>
        <dbReference type="ARBA" id="ARBA00022692"/>
    </source>
</evidence>
<feature type="transmembrane region" description="Helical" evidence="7">
    <location>
        <begin position="285"/>
        <end position="307"/>
    </location>
</feature>
<feature type="transmembrane region" description="Helical" evidence="7">
    <location>
        <begin position="101"/>
        <end position="125"/>
    </location>
</feature>
<evidence type="ECO:0000256" key="4">
    <source>
        <dbReference type="ARBA" id="ARBA00022989"/>
    </source>
</evidence>
<dbReference type="CDD" id="cd21464">
    <property type="entry name" value="7tm_GPR137"/>
    <property type="match status" value="1"/>
</dbReference>
<dbReference type="GeneID" id="100186466"/>
<feature type="transmembrane region" description="Helical" evidence="7">
    <location>
        <begin position="69"/>
        <end position="89"/>
    </location>
</feature>
<keyword evidence="4 7" id="KW-1133">Transmembrane helix</keyword>
<dbReference type="EMBL" id="EAAA01001637">
    <property type="status" value="NOT_ANNOTATED_CDS"/>
    <property type="molecule type" value="Genomic_DNA"/>
</dbReference>
<name>F7A5H4_CIOIN</name>
<dbReference type="InterPro" id="IPR029723">
    <property type="entry name" value="GPR137"/>
</dbReference>
<evidence type="ECO:0000256" key="7">
    <source>
        <dbReference type="SAM" id="Phobius"/>
    </source>
</evidence>
<dbReference type="STRING" id="7719.ENSCINP00000010414"/>
<dbReference type="AlphaFoldDB" id="F7A5H4"/>
<evidence type="ECO:0000256" key="5">
    <source>
        <dbReference type="ARBA" id="ARBA00023136"/>
    </source>
</evidence>
<dbReference type="GO" id="GO:0005765">
    <property type="term" value="C:lysosomal membrane"/>
    <property type="evidence" value="ECO:0000318"/>
    <property type="project" value="GO_Central"/>
</dbReference>
<evidence type="ECO:0000256" key="6">
    <source>
        <dbReference type="ARBA" id="ARBA00023228"/>
    </source>
</evidence>
<evidence type="ECO:0000313" key="8">
    <source>
        <dbReference type="Ensembl" id="ENSCINP00000010414.3"/>
    </source>
</evidence>
<dbReference type="GO" id="GO:1904263">
    <property type="term" value="P:positive regulation of TORC1 signaling"/>
    <property type="evidence" value="ECO:0000318"/>
    <property type="project" value="GO_Central"/>
</dbReference>
<keyword evidence="9" id="KW-1185">Reference proteome</keyword>
<dbReference type="GeneTree" id="ENSGT00940000153986"/>
<dbReference type="KEGG" id="cin:100186466"/>
<dbReference type="Proteomes" id="UP000008144">
    <property type="component" value="Chromosome 3"/>
</dbReference>
<dbReference type="PANTHER" id="PTHR15146">
    <property type="entry name" value="INTEGRAL MEMBRANE PROTEIN GPR137"/>
    <property type="match status" value="1"/>
</dbReference>
<accession>A0A1W2WB54</accession>
<dbReference type="GO" id="GO:0012505">
    <property type="term" value="C:endomembrane system"/>
    <property type="evidence" value="ECO:0007669"/>
    <property type="project" value="UniProtKB-SubCell"/>
</dbReference>
<comment type="subcellular location">
    <subcellularLocation>
        <location evidence="1">Endomembrane system</location>
        <topology evidence="1">Multi-pass membrane protein</topology>
    </subcellularLocation>
    <subcellularLocation>
        <location evidence="2">Lysosome membrane</location>
    </subcellularLocation>
</comment>
<evidence type="ECO:0000313" key="9">
    <source>
        <dbReference type="Proteomes" id="UP000008144"/>
    </source>
</evidence>
<dbReference type="HOGENOM" id="CLU_050057_0_0_1"/>
<protein>
    <submittedName>
        <fullName evidence="8">Integral membrane protein GPR137B-like</fullName>
    </submittedName>
</protein>
<reference evidence="8" key="4">
    <citation type="submission" date="2025-09" db="UniProtKB">
        <authorList>
            <consortium name="Ensembl"/>
        </authorList>
    </citation>
    <scope>IDENTIFICATION</scope>
</reference>
<reference evidence="8" key="2">
    <citation type="journal article" date="2008" name="Genome Biol.">
        <title>Improved genome assembly and evidence-based global gene model set for the chordate Ciona intestinalis: new insight into intron and operon populations.</title>
        <authorList>
            <person name="Satou Y."/>
            <person name="Mineta K."/>
            <person name="Ogasawara M."/>
            <person name="Sasakura Y."/>
            <person name="Shoguchi E."/>
            <person name="Ueno K."/>
            <person name="Yamada L."/>
            <person name="Matsumoto J."/>
            <person name="Wasserscheid J."/>
            <person name="Dewar K."/>
            <person name="Wiley G.B."/>
            <person name="Macmil S.L."/>
            <person name="Roe B.A."/>
            <person name="Zeller R.W."/>
            <person name="Hastings K.E."/>
            <person name="Lemaire P."/>
            <person name="Lindquist E."/>
            <person name="Endo T."/>
            <person name="Hotta K."/>
            <person name="Inaba K."/>
        </authorList>
    </citation>
    <scope>NUCLEOTIDE SEQUENCE [LARGE SCALE GENOMIC DNA]</scope>
    <source>
        <strain evidence="8">wild type</strain>
    </source>
</reference>
<sequence>MASCHNSSYPIGRLGNSSPASFTPSVSSNVTLSLTVCYLLLYCCVFVCVYIQLWLILLFNYKRISFQSVFLFLCLIWSALRATLFSFYFKNTIEANELSGPMYWLLYCFPVCLQFFTLCLLNLYFSQVMFKSMSKYAAHPNKYIIPLRISSFAASFLFLGMNITCAVIVSNEDVHTPNLILIRGIVITRVFVNDLLFVACAFSLAFSIFKISKTCSANILLEAKGTTVCQATSVGIIIVLLYSSRAVYNLLAISPLRCSELSSFNFDWYNVSDQADLVNLRDSSYILFGVVLFVWELLPTSLSIFFFRVQKVDALAKNGENDLTNCSFNKRVYFFDNPSCYGEDANQQKLKGKVEAIRCSISAEAGNN</sequence>
<organism evidence="8 9">
    <name type="scientific">Ciona intestinalis</name>
    <name type="common">Transparent sea squirt</name>
    <name type="synonym">Ascidia intestinalis</name>
    <dbReference type="NCBI Taxonomy" id="7719"/>
    <lineage>
        <taxon>Eukaryota</taxon>
        <taxon>Metazoa</taxon>
        <taxon>Chordata</taxon>
        <taxon>Tunicata</taxon>
        <taxon>Ascidiacea</taxon>
        <taxon>Phlebobranchia</taxon>
        <taxon>Cionidae</taxon>
        <taxon>Ciona</taxon>
    </lineage>
</organism>
<dbReference type="OMA" id="CCMCKLS"/>
<reference evidence="9" key="1">
    <citation type="journal article" date="2002" name="Science">
        <title>The draft genome of Ciona intestinalis: insights into chordate and vertebrate origins.</title>
        <authorList>
            <person name="Dehal P."/>
            <person name="Satou Y."/>
            <person name="Campbell R.K."/>
            <person name="Chapman J."/>
            <person name="Degnan B."/>
            <person name="De Tomaso A."/>
            <person name="Davidson B."/>
            <person name="Di Gregorio A."/>
            <person name="Gelpke M."/>
            <person name="Goodstein D.M."/>
            <person name="Harafuji N."/>
            <person name="Hastings K.E."/>
            <person name="Ho I."/>
            <person name="Hotta K."/>
            <person name="Huang W."/>
            <person name="Kawashima T."/>
            <person name="Lemaire P."/>
            <person name="Martinez D."/>
            <person name="Meinertzhagen I.A."/>
            <person name="Necula S."/>
            <person name="Nonaka M."/>
            <person name="Putnam N."/>
            <person name="Rash S."/>
            <person name="Saiga H."/>
            <person name="Satake M."/>
            <person name="Terry A."/>
            <person name="Yamada L."/>
            <person name="Wang H.G."/>
            <person name="Awazu S."/>
            <person name="Azumi K."/>
            <person name="Boore J."/>
            <person name="Branno M."/>
            <person name="Chin-Bow S."/>
            <person name="DeSantis R."/>
            <person name="Doyle S."/>
            <person name="Francino P."/>
            <person name="Keys D.N."/>
            <person name="Haga S."/>
            <person name="Hayashi H."/>
            <person name="Hino K."/>
            <person name="Imai K.S."/>
            <person name="Inaba K."/>
            <person name="Kano S."/>
            <person name="Kobayashi K."/>
            <person name="Kobayashi M."/>
            <person name="Lee B.I."/>
            <person name="Makabe K.W."/>
            <person name="Manohar C."/>
            <person name="Matassi G."/>
            <person name="Medina M."/>
            <person name="Mochizuki Y."/>
            <person name="Mount S."/>
            <person name="Morishita T."/>
            <person name="Miura S."/>
            <person name="Nakayama A."/>
            <person name="Nishizaka S."/>
            <person name="Nomoto H."/>
            <person name="Ohta F."/>
            <person name="Oishi K."/>
            <person name="Rigoutsos I."/>
            <person name="Sano M."/>
            <person name="Sasaki A."/>
            <person name="Sasakura Y."/>
            <person name="Shoguchi E."/>
            <person name="Shin-i T."/>
            <person name="Spagnuolo A."/>
            <person name="Stainier D."/>
            <person name="Suzuki M.M."/>
            <person name="Tassy O."/>
            <person name="Takatori N."/>
            <person name="Tokuoka M."/>
            <person name="Yagi K."/>
            <person name="Yoshizaki F."/>
            <person name="Wada S."/>
            <person name="Zhang C."/>
            <person name="Hyatt P.D."/>
            <person name="Larimer F."/>
            <person name="Detter C."/>
            <person name="Doggett N."/>
            <person name="Glavina T."/>
            <person name="Hawkins T."/>
            <person name="Richardson P."/>
            <person name="Lucas S."/>
            <person name="Kohara Y."/>
            <person name="Levine M."/>
            <person name="Satoh N."/>
            <person name="Rokhsar D.S."/>
        </authorList>
    </citation>
    <scope>NUCLEOTIDE SEQUENCE [LARGE SCALE GENOMIC DNA]</scope>
</reference>
<dbReference type="OrthoDB" id="192544at2759"/>
<gene>
    <name evidence="8" type="primary">LOC100186466</name>
</gene>
<keyword evidence="6" id="KW-0458">Lysosome</keyword>
<reference evidence="8" key="3">
    <citation type="submission" date="2025-08" db="UniProtKB">
        <authorList>
            <consortium name="Ensembl"/>
        </authorList>
    </citation>
    <scope>IDENTIFICATION</scope>
</reference>
<keyword evidence="5 7" id="KW-0472">Membrane</keyword>
<accession>F7A5H4</accession>
<feature type="transmembrane region" description="Helical" evidence="7">
    <location>
        <begin position="221"/>
        <end position="242"/>
    </location>
</feature>
<feature type="transmembrane region" description="Helical" evidence="7">
    <location>
        <begin position="145"/>
        <end position="170"/>
    </location>
</feature>
<dbReference type="Ensembl" id="ENSCINT00000010414.3">
    <property type="protein sequence ID" value="ENSCINP00000010414.3"/>
    <property type="gene ID" value="ENSCING00000005053.3"/>
</dbReference>
<evidence type="ECO:0000256" key="2">
    <source>
        <dbReference type="ARBA" id="ARBA00004656"/>
    </source>
</evidence>
<proteinExistence type="predicted"/>
<dbReference type="RefSeq" id="XP_002125109.1">
    <property type="nucleotide sequence ID" value="XM_002125073.5"/>
</dbReference>
<feature type="transmembrane region" description="Helical" evidence="7">
    <location>
        <begin position="32"/>
        <end position="57"/>
    </location>
</feature>
<dbReference type="PANTHER" id="PTHR15146:SF3">
    <property type="entry name" value="THH1_TOM1_TOM3 DOMAIN-CONTAINING PROTEIN"/>
    <property type="match status" value="1"/>
</dbReference>
<keyword evidence="3 7" id="KW-0812">Transmembrane</keyword>
<dbReference type="InParanoid" id="F7A5H4"/>
<feature type="transmembrane region" description="Helical" evidence="7">
    <location>
        <begin position="190"/>
        <end position="209"/>
    </location>
</feature>
<evidence type="ECO:0000256" key="1">
    <source>
        <dbReference type="ARBA" id="ARBA00004127"/>
    </source>
</evidence>